<keyword evidence="3" id="KW-0050">Antiport</keyword>
<feature type="transmembrane region" description="Helical" evidence="9">
    <location>
        <begin position="34"/>
        <end position="55"/>
    </location>
</feature>
<dbReference type="EMBL" id="CP115174">
    <property type="protein sequence ID" value="WBO23809.1"/>
    <property type="molecule type" value="Genomic_DNA"/>
</dbReference>
<feature type="transmembrane region" description="Helical" evidence="9">
    <location>
        <begin position="288"/>
        <end position="306"/>
    </location>
</feature>
<evidence type="ECO:0000256" key="6">
    <source>
        <dbReference type="ARBA" id="ARBA00023065"/>
    </source>
</evidence>
<evidence type="ECO:0000256" key="9">
    <source>
        <dbReference type="SAM" id="Phobius"/>
    </source>
</evidence>
<dbReference type="Pfam" id="PF00999">
    <property type="entry name" value="Na_H_Exchanger"/>
    <property type="match status" value="1"/>
</dbReference>
<evidence type="ECO:0000256" key="2">
    <source>
        <dbReference type="ARBA" id="ARBA00022448"/>
    </source>
</evidence>
<comment type="subcellular location">
    <subcellularLocation>
        <location evidence="1">Cell membrane</location>
        <topology evidence="1">Multi-pass membrane protein</topology>
    </subcellularLocation>
</comment>
<feature type="transmembrane region" description="Helical" evidence="9">
    <location>
        <begin position="6"/>
        <end position="27"/>
    </location>
</feature>
<feature type="transmembrane region" description="Helical" evidence="9">
    <location>
        <begin position="234"/>
        <end position="267"/>
    </location>
</feature>
<evidence type="ECO:0000256" key="8">
    <source>
        <dbReference type="SAM" id="MobiDB-lite"/>
    </source>
</evidence>
<feature type="transmembrane region" description="Helical" evidence="9">
    <location>
        <begin position="96"/>
        <end position="119"/>
    </location>
</feature>
<evidence type="ECO:0000256" key="3">
    <source>
        <dbReference type="ARBA" id="ARBA00022449"/>
    </source>
</evidence>
<feature type="transmembrane region" description="Helical" evidence="9">
    <location>
        <begin position="376"/>
        <end position="399"/>
    </location>
</feature>
<evidence type="ECO:0000256" key="4">
    <source>
        <dbReference type="ARBA" id="ARBA00022692"/>
    </source>
</evidence>
<dbReference type="PANTHER" id="PTHR32507">
    <property type="entry name" value="NA(+)/H(+) ANTIPORTER 1"/>
    <property type="match status" value="1"/>
</dbReference>
<feature type="compositionally biased region" description="Basic and acidic residues" evidence="8">
    <location>
        <begin position="400"/>
        <end position="413"/>
    </location>
</feature>
<dbReference type="InterPro" id="IPR006153">
    <property type="entry name" value="Cation/H_exchanger_TM"/>
</dbReference>
<name>A0ABY7NQI7_9SPHN</name>
<feature type="transmembrane region" description="Helical" evidence="9">
    <location>
        <begin position="345"/>
        <end position="364"/>
    </location>
</feature>
<evidence type="ECO:0000313" key="11">
    <source>
        <dbReference type="EMBL" id="WBO23809.1"/>
    </source>
</evidence>
<keyword evidence="5 9" id="KW-1133">Transmembrane helix</keyword>
<dbReference type="RefSeq" id="WP_270078440.1">
    <property type="nucleotide sequence ID" value="NZ_CP115174.1"/>
</dbReference>
<keyword evidence="7 9" id="KW-0472">Membrane</keyword>
<sequence length="427" mass="45070">MLAISSPVLLLAIGALLLLATWLPMMLRGYPLSLPILCLAAGYALSFTSVIRLTTTTTLGASTVGEQISEIIVVIALMGAGLRLDRQFGVRQWQSAWRLLLLTMPISIAGLLLLAHYGLGFGWPAALLLAAALSPTDPVLAADVQTGPPGSGDDGEARFALTAEAGLNDGFAFPFILLALMLAGGGAGYGRWLAVDFLGELVVGIAIGVAVGKSVGMLLFKLPAIKLSDTGEGLAAIGATFLCYAITTMLHGNGFVAVFVSAIAIRSTAPEDRFHVTMAEFAAQIERVLVMLILLILGWGLGSGLLRAITPMGAAVAVALIFIIRPVAAMVSFLGSRHTRWPRGLIAFFGIRGIGTLFYLQYAFNRQAFAERDQIWAISALAITVSVILHGMLSTPAMARADEARNRRSREREEDVADAGDTAPRPG</sequence>
<dbReference type="Proteomes" id="UP001210865">
    <property type="component" value="Chromosome"/>
</dbReference>
<evidence type="ECO:0000256" key="7">
    <source>
        <dbReference type="ARBA" id="ARBA00023136"/>
    </source>
</evidence>
<feature type="transmembrane region" description="Helical" evidence="9">
    <location>
        <begin position="201"/>
        <end position="222"/>
    </location>
</feature>
<dbReference type="PANTHER" id="PTHR32507:SF8">
    <property type="entry name" value="CNH1P"/>
    <property type="match status" value="1"/>
</dbReference>
<evidence type="ECO:0000256" key="5">
    <source>
        <dbReference type="ARBA" id="ARBA00022989"/>
    </source>
</evidence>
<feature type="transmembrane region" description="Helical" evidence="9">
    <location>
        <begin position="67"/>
        <end position="84"/>
    </location>
</feature>
<feature type="transmembrane region" description="Helical" evidence="9">
    <location>
        <begin position="171"/>
        <end position="189"/>
    </location>
</feature>
<organism evidence="11 12">
    <name type="scientific">Sphingomonas abietis</name>
    <dbReference type="NCBI Taxonomy" id="3012344"/>
    <lineage>
        <taxon>Bacteria</taxon>
        <taxon>Pseudomonadati</taxon>
        <taxon>Pseudomonadota</taxon>
        <taxon>Alphaproteobacteria</taxon>
        <taxon>Sphingomonadales</taxon>
        <taxon>Sphingomonadaceae</taxon>
        <taxon>Sphingomonas</taxon>
    </lineage>
</organism>
<keyword evidence="4 9" id="KW-0812">Transmembrane</keyword>
<keyword evidence="12" id="KW-1185">Reference proteome</keyword>
<protein>
    <submittedName>
        <fullName evidence="11">Cation:proton antiporter</fullName>
    </submittedName>
</protein>
<reference evidence="11 12" key="1">
    <citation type="submission" date="2022-12" db="EMBL/GenBank/DDBJ databases">
        <title>Sphingomonas abieness sp. nov., an endophytic bacterium isolated from Abies koreana.</title>
        <authorList>
            <person name="Jiang L."/>
            <person name="Lee J."/>
        </authorList>
    </citation>
    <scope>NUCLEOTIDE SEQUENCE [LARGE SCALE GENOMIC DNA]</scope>
    <source>
        <strain evidence="12">PAMB 00755</strain>
    </source>
</reference>
<feature type="domain" description="Cation/H+ exchanger transmembrane" evidence="10">
    <location>
        <begin position="17"/>
        <end position="398"/>
    </location>
</feature>
<feature type="transmembrane region" description="Helical" evidence="9">
    <location>
        <begin position="312"/>
        <end position="333"/>
    </location>
</feature>
<proteinExistence type="predicted"/>
<keyword evidence="6" id="KW-0406">Ion transport</keyword>
<feature type="region of interest" description="Disordered" evidence="8">
    <location>
        <begin position="400"/>
        <end position="427"/>
    </location>
</feature>
<keyword evidence="2" id="KW-0813">Transport</keyword>
<evidence type="ECO:0000259" key="10">
    <source>
        <dbReference type="Pfam" id="PF00999"/>
    </source>
</evidence>
<accession>A0ABY7NQI7</accession>
<evidence type="ECO:0000313" key="12">
    <source>
        <dbReference type="Proteomes" id="UP001210865"/>
    </source>
</evidence>
<evidence type="ECO:0000256" key="1">
    <source>
        <dbReference type="ARBA" id="ARBA00004651"/>
    </source>
</evidence>
<gene>
    <name evidence="11" type="ORF">PBT88_06725</name>
</gene>